<keyword evidence="2" id="KW-0449">Lipoprotein</keyword>
<evidence type="ECO:0000313" key="2">
    <source>
        <dbReference type="EMBL" id="AEZ59724.1"/>
    </source>
</evidence>
<gene>
    <name evidence="2" type="ordered locus">TPEGAU_0462</name>
</gene>
<feature type="region of interest" description="Disordered" evidence="1">
    <location>
        <begin position="141"/>
        <end position="204"/>
    </location>
</feature>
<organism evidence="2 3">
    <name type="scientific">Treponema pallidum subsp. pertenue (strain Gauthier)</name>
    <dbReference type="NCBI Taxonomy" id="491080"/>
    <lineage>
        <taxon>Bacteria</taxon>
        <taxon>Pseudomonadati</taxon>
        <taxon>Spirochaetota</taxon>
        <taxon>Spirochaetia</taxon>
        <taxon>Spirochaetales</taxon>
        <taxon>Treponemataceae</taxon>
        <taxon>Treponema</taxon>
    </lineage>
</organism>
<name>A0AAU8Q0Q1_TREPG</name>
<accession>A0AAU8Q0Q1</accession>
<evidence type="ECO:0000256" key="1">
    <source>
        <dbReference type="SAM" id="MobiDB-lite"/>
    </source>
</evidence>
<sequence>MERIGKSCSPSRWRLCARRGRAARTADGASRVVRRIVCPPVLFLSASLLTGCDFSGIFASIQSEVPLKIPSIRGVVTGLVKCNNKLYACAGQLWEKDASKPEGGWKVVDFLPGKTITSIVSKGTCVFACVSGEGVYTYTSNGAGRTGGTSTTPTVLNNTSGATRIGGSNNPFLQMPCKSSSGSSGGGGGGSGSSSGGGIKNGSDENVLGSGTGYVVTTKAVYTKSNGSGTGCTYTKDSTFTATTSPILGCTSDREGCFYVLDGTDVHCRTVQASGGSGSGAHCAVASGSANSCKVAHTVTNPLCIAHVKNGNTEFLLIGGSQGYKEIKLETGSGSGAGCLKAQNVRGPEQWDENSVTPKGSVSQYEGTIGRFAISDIYTVDSTNGASGGNGGSGTKPDVYVVVGDSQDGYTGLWRFDAQKKKWNRE</sequence>
<dbReference type="EMBL" id="CP002376">
    <property type="protein sequence ID" value="AEZ59724.1"/>
    <property type="molecule type" value="Genomic_DNA"/>
</dbReference>
<protein>
    <submittedName>
        <fullName evidence="2">Probable lipoprotein</fullName>
    </submittedName>
</protein>
<feature type="compositionally biased region" description="Gly residues" evidence="1">
    <location>
        <begin position="183"/>
        <end position="200"/>
    </location>
</feature>
<feature type="compositionally biased region" description="Polar residues" evidence="1">
    <location>
        <begin position="141"/>
        <end position="172"/>
    </location>
</feature>
<evidence type="ECO:0000313" key="3">
    <source>
        <dbReference type="Proteomes" id="UP000008192"/>
    </source>
</evidence>
<dbReference type="KEGG" id="tpg:TPEGAU_0462"/>
<dbReference type="Proteomes" id="UP000008192">
    <property type="component" value="Chromosome"/>
</dbReference>
<dbReference type="RefSeq" id="WP_014342438.1">
    <property type="nucleotide sequence ID" value="NC_016843.1"/>
</dbReference>
<reference evidence="3" key="1">
    <citation type="journal article" date="2012" name="PLoS Negl. Trop. Dis.">
        <title>Whole genome sequences of three Treponema pallidum ssp. pertenue strains: yaws and syphilis treponemes differ in less than 0.2% of the genome sequence.</title>
        <authorList>
            <person name="Cejkova D."/>
            <person name="Zobanikova M."/>
            <person name="Chen L."/>
            <person name="Pospisilova P."/>
            <person name="Strouhal M."/>
            <person name="Qin X."/>
            <person name="Mikalova L."/>
            <person name="Norris S.J."/>
            <person name="Muzny D.M."/>
            <person name="Gibbs R.A."/>
            <person name="Fulton L.L."/>
            <person name="Sodergren E."/>
            <person name="Weinstock G.M."/>
            <person name="Smajs D."/>
        </authorList>
    </citation>
    <scope>NUCLEOTIDE SEQUENCE [LARGE SCALE GENOMIC DNA]</scope>
    <source>
        <strain evidence="3">Gauthier</strain>
    </source>
</reference>
<dbReference type="AlphaFoldDB" id="A0AAU8Q0Q1"/>
<proteinExistence type="predicted"/>